<feature type="repeat" description="WD" evidence="3">
    <location>
        <begin position="871"/>
        <end position="912"/>
    </location>
</feature>
<dbReference type="SUPFAM" id="SSF52540">
    <property type="entry name" value="P-loop containing nucleoside triphosphate hydrolases"/>
    <property type="match status" value="1"/>
</dbReference>
<feature type="repeat" description="WD" evidence="3">
    <location>
        <begin position="1301"/>
        <end position="1342"/>
    </location>
</feature>
<feature type="domain" description="EML-like second beta-propeller" evidence="5">
    <location>
        <begin position="878"/>
        <end position="1041"/>
    </location>
</feature>
<dbReference type="eggNOG" id="KOG0267">
    <property type="taxonomic scope" value="Eukaryota"/>
</dbReference>
<feature type="repeat" description="WD" evidence="3">
    <location>
        <begin position="1344"/>
        <end position="1385"/>
    </location>
</feature>
<dbReference type="EMBL" id="CAFZ01000537">
    <property type="protein sequence ID" value="CCA75858.1"/>
    <property type="molecule type" value="Genomic_DNA"/>
</dbReference>
<dbReference type="InterPro" id="IPR056884">
    <property type="entry name" value="NPHP3-like_N"/>
</dbReference>
<dbReference type="Pfam" id="PF00400">
    <property type="entry name" value="WD40"/>
    <property type="match status" value="10"/>
</dbReference>
<dbReference type="SUPFAM" id="SSF50998">
    <property type="entry name" value="Quinoprotein alcohol dehydrogenase-like"/>
    <property type="match status" value="1"/>
</dbReference>
<dbReference type="SMART" id="SM00320">
    <property type="entry name" value="WD40"/>
    <property type="match status" value="14"/>
</dbReference>
<feature type="repeat" description="WD" evidence="3">
    <location>
        <begin position="1258"/>
        <end position="1299"/>
    </location>
</feature>
<protein>
    <submittedName>
        <fullName evidence="7">Related to WD40-repeat protein (Notchless protein)</fullName>
    </submittedName>
</protein>
<feature type="repeat" description="WD" evidence="3">
    <location>
        <begin position="1086"/>
        <end position="1127"/>
    </location>
</feature>
<dbReference type="OMA" id="AHSDWVE"/>
<feature type="repeat" description="WD" evidence="3">
    <location>
        <begin position="1000"/>
        <end position="1041"/>
    </location>
</feature>
<keyword evidence="1 3" id="KW-0853">WD repeat</keyword>
<dbReference type="PRINTS" id="PR00320">
    <property type="entry name" value="GPROTEINBRPT"/>
</dbReference>
<feature type="repeat" description="WD" evidence="3">
    <location>
        <begin position="1215"/>
        <end position="1256"/>
    </location>
</feature>
<accession>G4TX15</accession>
<dbReference type="Proteomes" id="UP000007148">
    <property type="component" value="Unassembled WGS sequence"/>
</dbReference>
<name>G4TX15_SERID</name>
<evidence type="ECO:0000259" key="5">
    <source>
        <dbReference type="Pfam" id="PF23414"/>
    </source>
</evidence>
<dbReference type="InterPro" id="IPR019775">
    <property type="entry name" value="WD40_repeat_CS"/>
</dbReference>
<dbReference type="PANTHER" id="PTHR22847:SF637">
    <property type="entry name" value="WD REPEAT DOMAIN 5B"/>
    <property type="match status" value="1"/>
</dbReference>
<dbReference type="PANTHER" id="PTHR22847">
    <property type="entry name" value="WD40 REPEAT PROTEIN"/>
    <property type="match status" value="1"/>
</dbReference>
<dbReference type="InterPro" id="IPR015943">
    <property type="entry name" value="WD40/YVTN_repeat-like_dom_sf"/>
</dbReference>
<dbReference type="Gene3D" id="3.40.50.300">
    <property type="entry name" value="P-loop containing nucleotide triphosphate hydrolases"/>
    <property type="match status" value="1"/>
</dbReference>
<organism evidence="7 8">
    <name type="scientific">Serendipita indica (strain DSM 11827)</name>
    <name type="common">Root endophyte fungus</name>
    <name type="synonym">Piriformospora indica</name>
    <dbReference type="NCBI Taxonomy" id="1109443"/>
    <lineage>
        <taxon>Eukaryota</taxon>
        <taxon>Fungi</taxon>
        <taxon>Dikarya</taxon>
        <taxon>Basidiomycota</taxon>
        <taxon>Agaricomycotina</taxon>
        <taxon>Agaricomycetes</taxon>
        <taxon>Sebacinales</taxon>
        <taxon>Serendipitaceae</taxon>
        <taxon>Serendipita</taxon>
    </lineage>
</organism>
<dbReference type="PROSITE" id="PS00678">
    <property type="entry name" value="WD_REPEATS_1"/>
    <property type="match status" value="12"/>
</dbReference>
<evidence type="ECO:0000256" key="1">
    <source>
        <dbReference type="ARBA" id="ARBA00022574"/>
    </source>
</evidence>
<dbReference type="Pfam" id="PF23414">
    <property type="entry name" value="Beta-prop_EML_2"/>
    <property type="match status" value="1"/>
</dbReference>
<dbReference type="eggNOG" id="KOG0271">
    <property type="taxonomic scope" value="Eukaryota"/>
</dbReference>
<dbReference type="Pfam" id="PF24883">
    <property type="entry name" value="NPHP3_N"/>
    <property type="match status" value="1"/>
</dbReference>
<dbReference type="HOGENOM" id="CLU_000288_6_3_1"/>
<feature type="domain" description="Nephrocystin 3-like N-terminal" evidence="6">
    <location>
        <begin position="279"/>
        <end position="443"/>
    </location>
</feature>
<dbReference type="InterPro" id="IPR001680">
    <property type="entry name" value="WD40_rpt"/>
</dbReference>
<evidence type="ECO:0000256" key="3">
    <source>
        <dbReference type="PROSITE-ProRule" id="PRU00221"/>
    </source>
</evidence>
<feature type="repeat" description="WD" evidence="3">
    <location>
        <begin position="1387"/>
        <end position="1420"/>
    </location>
</feature>
<dbReference type="InterPro" id="IPR055442">
    <property type="entry name" value="Beta-prop_EML-like_2nd"/>
</dbReference>
<dbReference type="GO" id="GO:1990234">
    <property type="term" value="C:transferase complex"/>
    <property type="evidence" value="ECO:0007669"/>
    <property type="project" value="UniProtKB-ARBA"/>
</dbReference>
<proteinExistence type="predicted"/>
<dbReference type="InterPro" id="IPR027417">
    <property type="entry name" value="P-loop_NTPase"/>
</dbReference>
<keyword evidence="8" id="KW-1185">Reference proteome</keyword>
<sequence>MSLFLRVFGRLKKPKSKVSNEAPITAVPSLVQAATSVASSIAMKRDPNFDGHRTDTMELPKMESATNEEIQQSSHQLTSGSKTDKWLARAALVLDLTKSAADAGGLAPLKGACEGMVTLLGSIQAVKDNQSSWSELLRTVQEHTTALQRQLDQLGIKDILEECGNSISDPVRDYTTTLKELIADICADSGLNESEFDTGLTLKILAQRIGVTKLEADTITTYQRRLTDAKSGLMHALMLYVTISVKATAERDILKDLWSKPRQRPQECQPGTRAEILAECEAWSKDSNAPNILWIKAAPGAGKSAIASTLVDTLGIKKRRLGSSFFFRRQETATVTTSAIWQGIAYDLARHPTIRRHLADKMSKEEIDLTTPNIEHVFHQLIGEPLSKIGNVSGEQSPIVIIDALDECGGLESVRSMEFHKLMRTLTAWSSLPSSCKLIVTSREEAEIARIFTGPISSHTIDLLVGEGTVSQSTKDIQAFLSEELGETARRYSYLPRGWPGAAVVETLAIKSNGLFLWASTVVEYVRRGNPKKLLEEIMRTESVMGMNALYTKVVDTALPNAGDETIQELRMILGAIIVAGETLDIRTIAELLEIDLSTVEYICSALRPVLEIKGGTRFRHQSFVDFLLDQKANDSALQIKPSDFHQVLAYHCLRVMGKELRFNICRISSSYLFNSDVLENLSSIEDYIPSCLQYASRYWVLHLQDVPSNEDTMGRIRYLLKRNFLFWLEVASLCDFVDDIPSLLIRLIDWLKKNNRDDLISFAIDMLRFTTHFNEAISSSAAHIYVSALPLSPLSSEVKKEYQSRFPNALVVCSGGYQNWSPLLLTFRGHDSGVTTVAFSPDGHRVVSGSEDGTMRFWDAETGEQIGEPLEGHTDPVWSVAFSPDGRRIASGSDDSTVRLWDVEAGKQLWESLGGHTDSVMSVAFSPDGRQIVSGSDDETIRLWDVETGEQVGQPFQGHTESVSSVAFSPDGRRVVSGSEDETVRLWEVGTGDQIGEPLEGHADLVSSVAFSPDGLCIVSGSEDETLLLWNAETGEQIGQPLEGHTGSITSVAFSPDSLYIASGSEDETVRFWDAKTGKQVGQGLIGHTHSVSSVAFSPDGHRVVSGSDDMTVRLWDVEAGRQIRKSPEGHTDSVCWVAFSPDGRRIVSGSIDKTIRLWNPETGEQIGEPLEGHTSDINSVIFSPDGRLIVSGSNDETVRLWDVKTGEQIGEPLEGHTDAVLSVAFSPDGLRIVSGSDDETIRLWDTETREQIGEALEGHTGPVHWVAFSPDGGHFVSGSKDKTIRLWDANTGKQMGEPLEGHTSPVLSVAFSPDGLQIVSGSEDNTVRIWDAKTRRQIGEPLEGHTSAVTSVAFSLGGSRILSTSEDQTVRLWDAETYEQVGQPLVGHTNFVLSANFSPDSRFIVSGSGDGTVRLWELAIENLDLLPNLHSVIRASPLFRSTPLSSELSQLSQSSSSSSSSRLSSSSSSRLSSSSSPVSNPSSTLSTTSVEEGWLLTPDGKPLFWVPPQFRTGLIRHGVRIIGQCQRLEVDLSRSVYGEEWTRVAEASNES</sequence>
<feature type="repeat" description="WD" evidence="3">
    <location>
        <begin position="1172"/>
        <end position="1213"/>
    </location>
</feature>
<dbReference type="Gene3D" id="2.130.10.10">
    <property type="entry name" value="YVTN repeat-like/Quinoprotein amine dehydrogenase"/>
    <property type="match status" value="7"/>
</dbReference>
<evidence type="ECO:0000313" key="7">
    <source>
        <dbReference type="EMBL" id="CCA75858.1"/>
    </source>
</evidence>
<feature type="repeat" description="WD" evidence="3">
    <location>
        <begin position="957"/>
        <end position="998"/>
    </location>
</feature>
<dbReference type="PROSITE" id="PS50082">
    <property type="entry name" value="WD_REPEATS_2"/>
    <property type="match status" value="14"/>
</dbReference>
<feature type="region of interest" description="Disordered" evidence="4">
    <location>
        <begin position="1452"/>
        <end position="1488"/>
    </location>
</feature>
<evidence type="ECO:0000259" key="6">
    <source>
        <dbReference type="Pfam" id="PF24883"/>
    </source>
</evidence>
<dbReference type="OrthoDB" id="538223at2759"/>
<feature type="repeat" description="WD" evidence="3">
    <location>
        <begin position="914"/>
        <end position="955"/>
    </location>
</feature>
<dbReference type="STRING" id="1109443.G4TX15"/>
<gene>
    <name evidence="7" type="ORF">PIIN_09853</name>
</gene>
<dbReference type="CDD" id="cd00200">
    <property type="entry name" value="WD40"/>
    <property type="match status" value="2"/>
</dbReference>
<keyword evidence="2" id="KW-0677">Repeat</keyword>
<dbReference type="SUPFAM" id="SSF50978">
    <property type="entry name" value="WD40 repeat-like"/>
    <property type="match status" value="1"/>
</dbReference>
<dbReference type="InterPro" id="IPR036322">
    <property type="entry name" value="WD40_repeat_dom_sf"/>
</dbReference>
<feature type="repeat" description="WD" evidence="3">
    <location>
        <begin position="1043"/>
        <end position="1084"/>
    </location>
</feature>
<dbReference type="SUPFAM" id="SSF82171">
    <property type="entry name" value="DPP6 N-terminal domain-like"/>
    <property type="match status" value="1"/>
</dbReference>
<reference evidence="7 8" key="1">
    <citation type="journal article" date="2011" name="PLoS Pathog.">
        <title>Endophytic Life Strategies Decoded by Genome and Transcriptome Analyses of the Mutualistic Root Symbiont Piriformospora indica.</title>
        <authorList>
            <person name="Zuccaro A."/>
            <person name="Lahrmann U."/>
            <person name="Guldener U."/>
            <person name="Langen G."/>
            <person name="Pfiffi S."/>
            <person name="Biedenkopf D."/>
            <person name="Wong P."/>
            <person name="Samans B."/>
            <person name="Grimm C."/>
            <person name="Basiewicz M."/>
            <person name="Murat C."/>
            <person name="Martin F."/>
            <person name="Kogel K.H."/>
        </authorList>
    </citation>
    <scope>NUCLEOTIDE SEQUENCE [LARGE SCALE GENOMIC DNA]</scope>
    <source>
        <strain evidence="7 8">DSM 11827</strain>
    </source>
</reference>
<dbReference type="InterPro" id="IPR011047">
    <property type="entry name" value="Quinoprotein_ADH-like_sf"/>
</dbReference>
<dbReference type="InterPro" id="IPR020472">
    <property type="entry name" value="WD40_PAC1"/>
</dbReference>
<feature type="repeat" description="WD" evidence="3">
    <location>
        <begin position="1129"/>
        <end position="1170"/>
    </location>
</feature>
<evidence type="ECO:0000256" key="4">
    <source>
        <dbReference type="SAM" id="MobiDB-lite"/>
    </source>
</evidence>
<feature type="repeat" description="WD" evidence="3">
    <location>
        <begin position="828"/>
        <end position="869"/>
    </location>
</feature>
<dbReference type="PROSITE" id="PS50294">
    <property type="entry name" value="WD_REPEATS_REGION"/>
    <property type="match status" value="14"/>
</dbReference>
<evidence type="ECO:0000313" key="8">
    <source>
        <dbReference type="Proteomes" id="UP000007148"/>
    </source>
</evidence>
<dbReference type="InParanoid" id="G4TX15"/>
<evidence type="ECO:0000256" key="2">
    <source>
        <dbReference type="ARBA" id="ARBA00022737"/>
    </source>
</evidence>
<comment type="caution">
    <text evidence="7">The sequence shown here is derived from an EMBL/GenBank/DDBJ whole genome shotgun (WGS) entry which is preliminary data.</text>
</comment>